<evidence type="ECO:0000256" key="8">
    <source>
        <dbReference type="SAM" id="SignalP"/>
    </source>
</evidence>
<dbReference type="InterPro" id="IPR039426">
    <property type="entry name" value="TonB-dep_rcpt-like"/>
</dbReference>
<feature type="signal peptide" evidence="8">
    <location>
        <begin position="1"/>
        <end position="18"/>
    </location>
</feature>
<evidence type="ECO:0000256" key="7">
    <source>
        <dbReference type="ARBA" id="ARBA00023237"/>
    </source>
</evidence>
<dbReference type="SUPFAM" id="SSF56935">
    <property type="entry name" value="Porins"/>
    <property type="match status" value="1"/>
</dbReference>
<evidence type="ECO:0000256" key="6">
    <source>
        <dbReference type="ARBA" id="ARBA00023136"/>
    </source>
</evidence>
<keyword evidence="4" id="KW-0812">Transmembrane</keyword>
<dbReference type="PANTHER" id="PTHR30069">
    <property type="entry name" value="TONB-DEPENDENT OUTER MEMBRANE RECEPTOR"/>
    <property type="match status" value="1"/>
</dbReference>
<accession>A0ABP7UR28</accession>
<evidence type="ECO:0000256" key="2">
    <source>
        <dbReference type="ARBA" id="ARBA00022448"/>
    </source>
</evidence>
<dbReference type="EMBL" id="BAABCS010000015">
    <property type="protein sequence ID" value="GAA4050305.1"/>
    <property type="molecule type" value="Genomic_DNA"/>
</dbReference>
<comment type="subcellular location">
    <subcellularLocation>
        <location evidence="1">Cell outer membrane</location>
        <topology evidence="1">Multi-pass membrane protein</topology>
    </subcellularLocation>
</comment>
<dbReference type="Proteomes" id="UP001500426">
    <property type="component" value="Unassembled WGS sequence"/>
</dbReference>
<evidence type="ECO:0000256" key="3">
    <source>
        <dbReference type="ARBA" id="ARBA00022452"/>
    </source>
</evidence>
<sequence>MKSLFLSITLLVANALFAQEKKQDSETPKDTIKKKVEVLDEVKVSTKKQLIKVESDKTTVSIKDNAMLSTGTAYDAVKKLPGVIASPTGGLTLNGKGVAIYIDGSPSTLSGSDLENYLSSLPANAIEKVELIYNPGAAFDANASGSVINLVTSNKRLKGINATFNLNYNFNKYQKPSPQILLNGKEKNLSWQTMIGYNYIDREQKSKNGQTFTSFDPDKYIDQQRLSVTTNRNFYMRIGTNYKLSEKSNLLFNYNSTYSNDRDVFDAKTTGSEISDYLNDGSTKTKSNNQEFSLQYKTKLDTIGRTLDIIAFANTFNRNPNSKSNAFDGVTSSYNNFTNDFGLLNYYLKYDFAIPFEKLKLSINTGGKFNTIKVNNTGNYNLNSPITDIIDFDYKETNLAFYAEARKKIKKFNFTLGLRFEDFNVNRTGIVDNTRTDIDFNNRNLFPNVSALYEIAPSVNMSASYSRKISQPSYGVLDPNGSNFDQYNSSSGNLLLNPSFFDNYEFKISAMDFIQLGTNYTVSKDHNLFIFNAEPGQLVSTQTFQQFDRFKTMSVFANFPIPLDYFFKGKEEFKNRMNNIDKMNYIFLNINYIKNLTEGYDFSFKSKPIWNYAAQAQIMLPWDIKSSMTYFILPQGGVWEIYKITKPIQQFDISLNKDFLNKKLKLGIHAFDLFNQNEINALVSSTNLETKFYEKNDSRVFRISLTYRFGNLKLEKENTDIQTEKVKSGGGLVK</sequence>
<keyword evidence="11" id="KW-1185">Reference proteome</keyword>
<feature type="domain" description="Outer membrane protein beta-barrel" evidence="9">
    <location>
        <begin position="299"/>
        <end position="707"/>
    </location>
</feature>
<evidence type="ECO:0000256" key="4">
    <source>
        <dbReference type="ARBA" id="ARBA00022692"/>
    </source>
</evidence>
<feature type="chain" id="PRO_5046691093" evidence="8">
    <location>
        <begin position="19"/>
        <end position="734"/>
    </location>
</feature>
<gene>
    <name evidence="10" type="ORF">GCM10022388_15280</name>
</gene>
<dbReference type="InterPro" id="IPR036942">
    <property type="entry name" value="Beta-barrel_TonB_sf"/>
</dbReference>
<dbReference type="Pfam" id="PF14905">
    <property type="entry name" value="OMP_b-brl_3"/>
    <property type="match status" value="1"/>
</dbReference>
<evidence type="ECO:0000256" key="1">
    <source>
        <dbReference type="ARBA" id="ARBA00004571"/>
    </source>
</evidence>
<dbReference type="InterPro" id="IPR037066">
    <property type="entry name" value="Plug_dom_sf"/>
</dbReference>
<dbReference type="PANTHER" id="PTHR30069:SF29">
    <property type="entry name" value="HEMOGLOBIN AND HEMOGLOBIN-HAPTOGLOBIN-BINDING PROTEIN 1-RELATED"/>
    <property type="match status" value="1"/>
</dbReference>
<dbReference type="InterPro" id="IPR041700">
    <property type="entry name" value="OMP_b-brl_3"/>
</dbReference>
<dbReference type="Gene3D" id="2.170.130.10">
    <property type="entry name" value="TonB-dependent receptor, plug domain"/>
    <property type="match status" value="1"/>
</dbReference>
<keyword evidence="2" id="KW-0813">Transport</keyword>
<evidence type="ECO:0000313" key="11">
    <source>
        <dbReference type="Proteomes" id="UP001500426"/>
    </source>
</evidence>
<evidence type="ECO:0000259" key="9">
    <source>
        <dbReference type="Pfam" id="PF14905"/>
    </source>
</evidence>
<organism evidence="10 11">
    <name type="scientific">Flavobacterium chungnamense</name>
    <dbReference type="NCBI Taxonomy" id="706182"/>
    <lineage>
        <taxon>Bacteria</taxon>
        <taxon>Pseudomonadati</taxon>
        <taxon>Bacteroidota</taxon>
        <taxon>Flavobacteriia</taxon>
        <taxon>Flavobacteriales</taxon>
        <taxon>Flavobacteriaceae</taxon>
        <taxon>Flavobacterium</taxon>
    </lineage>
</organism>
<protein>
    <submittedName>
        <fullName evidence="10">Outer membrane beta-barrel family protein</fullName>
    </submittedName>
</protein>
<proteinExistence type="predicted"/>
<comment type="caution">
    <text evidence="10">The sequence shown here is derived from an EMBL/GenBank/DDBJ whole genome shotgun (WGS) entry which is preliminary data.</text>
</comment>
<dbReference type="RefSeq" id="WP_345093103.1">
    <property type="nucleotide sequence ID" value="NZ_BAABCS010000015.1"/>
</dbReference>
<keyword evidence="6" id="KW-0472">Membrane</keyword>
<evidence type="ECO:0000256" key="5">
    <source>
        <dbReference type="ARBA" id="ARBA00022729"/>
    </source>
</evidence>
<keyword evidence="5 8" id="KW-0732">Signal</keyword>
<keyword evidence="7" id="KW-0998">Cell outer membrane</keyword>
<reference evidence="11" key="1">
    <citation type="journal article" date="2019" name="Int. J. Syst. Evol. Microbiol.">
        <title>The Global Catalogue of Microorganisms (GCM) 10K type strain sequencing project: providing services to taxonomists for standard genome sequencing and annotation.</title>
        <authorList>
            <consortium name="The Broad Institute Genomics Platform"/>
            <consortium name="The Broad Institute Genome Sequencing Center for Infectious Disease"/>
            <person name="Wu L."/>
            <person name="Ma J."/>
        </authorList>
    </citation>
    <scope>NUCLEOTIDE SEQUENCE [LARGE SCALE GENOMIC DNA]</scope>
    <source>
        <strain evidence="11">JCM 17068</strain>
    </source>
</reference>
<name>A0ABP7UR28_9FLAO</name>
<dbReference type="Gene3D" id="2.40.170.20">
    <property type="entry name" value="TonB-dependent receptor, beta-barrel domain"/>
    <property type="match status" value="1"/>
</dbReference>
<evidence type="ECO:0000313" key="10">
    <source>
        <dbReference type="EMBL" id="GAA4050305.1"/>
    </source>
</evidence>
<keyword evidence="3" id="KW-1134">Transmembrane beta strand</keyword>